<dbReference type="InterPro" id="IPR011335">
    <property type="entry name" value="Restrct_endonuc-II-like"/>
</dbReference>
<gene>
    <name evidence="2" type="ORF">ER70_09275</name>
</gene>
<dbReference type="InterPro" id="IPR004335">
    <property type="entry name" value="DUF244"/>
</dbReference>
<dbReference type="InterPro" id="IPR019080">
    <property type="entry name" value="YqaJ_viral_recombinase"/>
</dbReference>
<name>A0A1L8Z9D9_BORBI</name>
<dbReference type="OrthoDB" id="352658at2"/>
<dbReference type="SUPFAM" id="SSF52980">
    <property type="entry name" value="Restriction endonuclease-like"/>
    <property type="match status" value="1"/>
</dbReference>
<evidence type="ECO:0000313" key="2">
    <source>
        <dbReference type="EMBL" id="OJH14358.1"/>
    </source>
</evidence>
<keyword evidence="2" id="KW-0614">Plasmid</keyword>
<dbReference type="AlphaFoldDB" id="A0A1L8Z9D9"/>
<dbReference type="Pfam" id="PF09588">
    <property type="entry name" value="YqaJ"/>
    <property type="match status" value="1"/>
</dbReference>
<geneLocation type="plasmid" evidence="2">
    <name>unnamed</name>
</geneLocation>
<dbReference type="Gene3D" id="3.90.320.10">
    <property type="match status" value="1"/>
</dbReference>
<dbReference type="InterPro" id="IPR011604">
    <property type="entry name" value="PDDEXK-like_dom_sf"/>
</dbReference>
<reference evidence="2" key="1">
    <citation type="journal article" date="2015" name="Microbiology">
        <title>Similarities in murine infection and immune response to Borrelia bissettii and Borrelia burgdorferi sensu stricto.</title>
        <authorList>
            <person name="Leydet B.F.Jr."/>
            <person name="Liang F.T."/>
        </authorList>
    </citation>
    <scope>NUCLEOTIDE SEQUENCE [LARGE SCALE GENOMIC DNA]</scope>
    <source>
        <strain evidence="2">CO275</strain>
        <plasmid evidence="2">unnamed</plasmid>
    </source>
</reference>
<comment type="caution">
    <text evidence="2">The sequence shown here is derived from an EMBL/GenBank/DDBJ whole genome shotgun (WGS) entry which is preliminary data.</text>
</comment>
<dbReference type="EMBL" id="JNBW01000613">
    <property type="protein sequence ID" value="OJH14358.1"/>
    <property type="molecule type" value="Genomic_DNA"/>
</dbReference>
<organism evidence="2">
    <name type="scientific">Borrelia bissettiae</name>
    <name type="common">Borreliella bissettiae</name>
    <dbReference type="NCBI Taxonomy" id="64897"/>
    <lineage>
        <taxon>Bacteria</taxon>
        <taxon>Pseudomonadati</taxon>
        <taxon>Spirochaetota</taxon>
        <taxon>Spirochaetia</taxon>
        <taxon>Spirochaetales</taxon>
        <taxon>Borreliaceae</taxon>
        <taxon>Borreliella</taxon>
    </lineage>
</organism>
<feature type="domain" description="YqaJ viral recombinase" evidence="1">
    <location>
        <begin position="101"/>
        <end position="236"/>
    </location>
</feature>
<accession>A0A1L8Z9D9</accession>
<dbReference type="Pfam" id="PF03112">
    <property type="entry name" value="DUF244"/>
    <property type="match status" value="1"/>
</dbReference>
<proteinExistence type="predicted"/>
<sequence>MENLSNNNNPQEIQDNIQGELKMISVEQQSFTGCEIFEEKSSPIKEKSKLSKIGKKLPGISSQECFRFNRNIDFSTQRNKLDKYGASEVGSILIGGAGLKDLMMNRVLKYFGISMPFEENLYMLKGKELENLGFREFVKAYGDNIDVLYKNKYANGVDKYNYFKKMGSVETLVGSTIDGWFINNAGDLELLEIKNSDSHYMSSAIAEYNKNRNFLSSKYFFKYYVQAQMQLACTGLEYCNLFFLIDAAPVNCKIKRNDDLISKVFEFVNKCELEIINLKKDIYSKYREEYLMAHNFNKETFIKLVEDLVERSDFYSSGVEFDWAKEFVEYVDCVDLEIRDNQAAENLACDLMEIDSIQKELNRIQNENKKREKPYKDRLKMLIYNITNTCPLIEQLNYRFGEFVFTLDPKKRAISDRLRGLLPTSGALFFPSNIAFANNVSVPM</sequence>
<protein>
    <recommendedName>
        <fullName evidence="1">YqaJ viral recombinase domain-containing protein</fullName>
    </recommendedName>
</protein>
<evidence type="ECO:0000259" key="1">
    <source>
        <dbReference type="Pfam" id="PF09588"/>
    </source>
</evidence>
<reference evidence="2" key="2">
    <citation type="submission" date="2015-07" db="EMBL/GenBank/DDBJ databases">
        <authorList>
            <person name="Noorani M."/>
        </authorList>
    </citation>
    <scope>NUCLEOTIDE SEQUENCE</scope>
    <source>
        <strain evidence="2">CO275</strain>
        <plasmid evidence="2">unnamed</plasmid>
    </source>
</reference>